<gene>
    <name evidence="1" type="ORF">psal_cds_38</name>
</gene>
<keyword evidence="2" id="KW-1185">Reference proteome</keyword>
<dbReference type="GeneID" id="16605204"/>
<dbReference type="EMBL" id="KC977571">
    <property type="protein sequence ID" value="AGO83417.1"/>
    <property type="molecule type" value="Genomic_DNA"/>
</dbReference>
<reference evidence="1 2" key="1">
    <citation type="journal article" date="2013" name="Science">
        <title>Pandoraviruses: amoeba viruses with genomes up to 2.5 Mb reaching that of parasitic eukaryotes.</title>
        <authorList>
            <person name="Philippe N."/>
            <person name="Legendre M."/>
            <person name="Doutre G."/>
            <person name="Coute Y."/>
            <person name="Poirot O."/>
            <person name="Lescot M."/>
            <person name="Arslan D."/>
            <person name="Seltzer V."/>
            <person name="Bertaux L."/>
            <person name="Bruley C."/>
            <person name="Garin J."/>
            <person name="Claverie J.M."/>
            <person name="Abergel C."/>
        </authorList>
    </citation>
    <scope>NUCLEOTIDE SEQUENCE [LARGE SCALE GENOMIC DNA]</scope>
</reference>
<evidence type="ECO:0000313" key="2">
    <source>
        <dbReference type="Proteomes" id="UP000204584"/>
    </source>
</evidence>
<dbReference type="KEGG" id="vg:16605204"/>
<evidence type="ECO:0000313" key="1">
    <source>
        <dbReference type="EMBL" id="AGO83417.1"/>
    </source>
</evidence>
<accession>S4VZF5</accession>
<dbReference type="RefSeq" id="YP_008436479.1">
    <property type="nucleotide sequence ID" value="NC_022098.1"/>
</dbReference>
<dbReference type="Proteomes" id="UP000204584">
    <property type="component" value="Segment"/>
</dbReference>
<sequence length="189" mass="19576">MESMMATLATATTTAAVRLQHAVRSMAAMVTPSAALCGVVAATMACLRTQRSVDGDNVVMRGLNLGFHATLRCATAAYLYRQRPTSLVAYAVASIAAEEAAFGLLAHGPAGVVHCALPALARAAVTLSVSAVVWSVWNLCIATPAASLISPSLDALYARPGTIVWVVMVAASVRRVVSLYRHGLPATPS</sequence>
<organism evidence="1 2">
    <name type="scientific">Pandoravirus salinus</name>
    <dbReference type="NCBI Taxonomy" id="1349410"/>
    <lineage>
        <taxon>Viruses</taxon>
        <taxon>Pandoravirus</taxon>
    </lineage>
</organism>
<protein>
    <submittedName>
        <fullName evidence="1">Uncharacterized protein</fullName>
    </submittedName>
</protein>
<proteinExistence type="predicted"/>
<name>S4VZF5_9VIRU</name>